<evidence type="ECO:0000313" key="4">
    <source>
        <dbReference type="Proteomes" id="UP001300012"/>
    </source>
</evidence>
<evidence type="ECO:0000313" key="3">
    <source>
        <dbReference type="EMBL" id="MCR8629703.1"/>
    </source>
</evidence>
<evidence type="ECO:0000256" key="1">
    <source>
        <dbReference type="SAM" id="Phobius"/>
    </source>
</evidence>
<dbReference type="SUPFAM" id="SSF141868">
    <property type="entry name" value="EAL domain-like"/>
    <property type="match status" value="1"/>
</dbReference>
<dbReference type="PANTHER" id="PTHR33121">
    <property type="entry name" value="CYCLIC DI-GMP PHOSPHODIESTERASE PDEF"/>
    <property type="match status" value="1"/>
</dbReference>
<name>A0ABT1Y934_9BACL</name>
<dbReference type="EMBL" id="JANQBD010000001">
    <property type="protein sequence ID" value="MCR8629703.1"/>
    <property type="molecule type" value="Genomic_DNA"/>
</dbReference>
<dbReference type="InterPro" id="IPR001633">
    <property type="entry name" value="EAL_dom"/>
</dbReference>
<organism evidence="3 4">
    <name type="scientific">Paenibacillus radicis</name>
    <name type="common">ex Xue et al. 2023</name>
    <dbReference type="NCBI Taxonomy" id="2972489"/>
    <lineage>
        <taxon>Bacteria</taxon>
        <taxon>Bacillati</taxon>
        <taxon>Bacillota</taxon>
        <taxon>Bacilli</taxon>
        <taxon>Bacillales</taxon>
        <taxon>Paenibacillaceae</taxon>
        <taxon>Paenibacillus</taxon>
    </lineage>
</organism>
<feature type="transmembrane region" description="Helical" evidence="1">
    <location>
        <begin position="62"/>
        <end position="82"/>
    </location>
</feature>
<dbReference type="PROSITE" id="PS50883">
    <property type="entry name" value="EAL"/>
    <property type="match status" value="1"/>
</dbReference>
<protein>
    <submittedName>
        <fullName evidence="3">EAL domain-containing protein</fullName>
    </submittedName>
</protein>
<dbReference type="InterPro" id="IPR050706">
    <property type="entry name" value="Cyclic-di-GMP_PDE-like"/>
</dbReference>
<keyword evidence="1" id="KW-1133">Transmembrane helix</keyword>
<dbReference type="Gene3D" id="3.20.20.450">
    <property type="entry name" value="EAL domain"/>
    <property type="match status" value="1"/>
</dbReference>
<dbReference type="SMART" id="SM00052">
    <property type="entry name" value="EAL"/>
    <property type="match status" value="1"/>
</dbReference>
<dbReference type="Proteomes" id="UP001300012">
    <property type="component" value="Unassembled WGS sequence"/>
</dbReference>
<feature type="transmembrane region" description="Helical" evidence="1">
    <location>
        <begin position="30"/>
        <end position="50"/>
    </location>
</feature>
<keyword evidence="4" id="KW-1185">Reference proteome</keyword>
<evidence type="ECO:0000259" key="2">
    <source>
        <dbReference type="PROSITE" id="PS50883"/>
    </source>
</evidence>
<sequence length="368" mass="41345">MLDYTLLVGLFLIVEYRLKRQQNVWEWIKVHIVTFVFLGLTGMVLSLLLFQTEVRTSMDHESILILAASLFIVFVMFEHLLAPDHSSEEDNKSALFVVPPMELYSPRRENIEEALLTALERKQFTLYYQAQYDAATRQILGFEALLRWEHPELGTVSPAEFIPVAESSGLIVGIGEWVLREACRKNKELQARGFTGSVMSVNISALQLRNVQFARSVRSILRDTRLEGKYLEVELTESALIQSLDTSASILNELRDMGIRIALDDFGTGYSSLSYLKQLPIHNVKIDRSFVQNLCNEPKGKVIVESIVAMVHKLGLGVVAEGIETEEQLDCVRSIGCESVQGYLLGKPLPEADLCYVIPSFRSGTGAI</sequence>
<keyword evidence="1" id="KW-0812">Transmembrane</keyword>
<dbReference type="RefSeq" id="WP_258211324.1">
    <property type="nucleotide sequence ID" value="NZ_JANQBD010000001.1"/>
</dbReference>
<dbReference type="PANTHER" id="PTHR33121:SF70">
    <property type="entry name" value="SIGNALING PROTEIN YKOW"/>
    <property type="match status" value="1"/>
</dbReference>
<feature type="domain" description="EAL" evidence="2">
    <location>
        <begin position="108"/>
        <end position="362"/>
    </location>
</feature>
<dbReference type="CDD" id="cd01948">
    <property type="entry name" value="EAL"/>
    <property type="match status" value="1"/>
</dbReference>
<reference evidence="3 4" key="1">
    <citation type="submission" date="2022-08" db="EMBL/GenBank/DDBJ databases">
        <title>Paenibacillus endoradicis sp. nov., Paenibacillus radicibacter sp. nov and Paenibacillus pararadicis sp. nov., three cold-adapted plant growth-promoting bacteria isolated from root of Larix gmelinii in Great Khingan.</title>
        <authorList>
            <person name="Xue H."/>
        </authorList>
    </citation>
    <scope>NUCLEOTIDE SEQUENCE [LARGE SCALE GENOMIC DNA]</scope>
    <source>
        <strain evidence="3 4">N5-1-1-5</strain>
    </source>
</reference>
<dbReference type="InterPro" id="IPR035919">
    <property type="entry name" value="EAL_sf"/>
</dbReference>
<keyword evidence="1" id="KW-0472">Membrane</keyword>
<gene>
    <name evidence="3" type="ORF">NV381_00680</name>
</gene>
<comment type="caution">
    <text evidence="3">The sequence shown here is derived from an EMBL/GenBank/DDBJ whole genome shotgun (WGS) entry which is preliminary data.</text>
</comment>
<proteinExistence type="predicted"/>
<accession>A0ABT1Y934</accession>
<dbReference type="Pfam" id="PF00563">
    <property type="entry name" value="EAL"/>
    <property type="match status" value="1"/>
</dbReference>